<keyword evidence="1" id="KW-0812">Transmembrane</keyword>
<evidence type="ECO:0000256" key="1">
    <source>
        <dbReference type="SAM" id="Phobius"/>
    </source>
</evidence>
<protein>
    <submittedName>
        <fullName evidence="2">Uncharacterized protein</fullName>
    </submittedName>
</protein>
<keyword evidence="1" id="KW-0472">Membrane</keyword>
<reference evidence="2 3" key="1">
    <citation type="journal article" date="2024" name="Nat. Commun.">
        <title>Phylogenomics reveals the evolutionary origins of lichenization in chlorophyte algae.</title>
        <authorList>
            <person name="Puginier C."/>
            <person name="Libourel C."/>
            <person name="Otte J."/>
            <person name="Skaloud P."/>
            <person name="Haon M."/>
            <person name="Grisel S."/>
            <person name="Petersen M."/>
            <person name="Berrin J.G."/>
            <person name="Delaux P.M."/>
            <person name="Dal Grande F."/>
            <person name="Keller J."/>
        </authorList>
    </citation>
    <scope>NUCLEOTIDE SEQUENCE [LARGE SCALE GENOMIC DNA]</scope>
    <source>
        <strain evidence="2 3">SAG 245.80</strain>
    </source>
</reference>
<feature type="transmembrane region" description="Helical" evidence="1">
    <location>
        <begin position="72"/>
        <end position="91"/>
    </location>
</feature>
<dbReference type="EMBL" id="JALJOU010000003">
    <property type="protein sequence ID" value="KAK9845471.1"/>
    <property type="molecule type" value="Genomic_DNA"/>
</dbReference>
<comment type="caution">
    <text evidence="2">The sequence shown here is derived from an EMBL/GenBank/DDBJ whole genome shotgun (WGS) entry which is preliminary data.</text>
</comment>
<sequence>MTETLAPLVWLWAVPLYIAGGFLGLLQFKFVFSGLTNVSAWRSKMWVWQRVRPGLKTLVANMEATFGPAHKFIPNTTHVLLVAVMLVIMVSTERLLSAARRTPASSRR</sequence>
<name>A0AAW1SIX5_9CHLO</name>
<proteinExistence type="predicted"/>
<evidence type="ECO:0000313" key="3">
    <source>
        <dbReference type="Proteomes" id="UP001445335"/>
    </source>
</evidence>
<evidence type="ECO:0000313" key="2">
    <source>
        <dbReference type="EMBL" id="KAK9845471.1"/>
    </source>
</evidence>
<keyword evidence="3" id="KW-1185">Reference proteome</keyword>
<dbReference type="AlphaFoldDB" id="A0AAW1SIX5"/>
<dbReference type="Proteomes" id="UP001445335">
    <property type="component" value="Unassembled WGS sequence"/>
</dbReference>
<gene>
    <name evidence="2" type="ORF">WJX81_007376</name>
</gene>
<feature type="transmembrane region" description="Helical" evidence="1">
    <location>
        <begin position="7"/>
        <end position="28"/>
    </location>
</feature>
<accession>A0AAW1SIX5</accession>
<organism evidence="2 3">
    <name type="scientific">Elliptochloris bilobata</name>
    <dbReference type="NCBI Taxonomy" id="381761"/>
    <lineage>
        <taxon>Eukaryota</taxon>
        <taxon>Viridiplantae</taxon>
        <taxon>Chlorophyta</taxon>
        <taxon>core chlorophytes</taxon>
        <taxon>Trebouxiophyceae</taxon>
        <taxon>Trebouxiophyceae incertae sedis</taxon>
        <taxon>Elliptochloris clade</taxon>
        <taxon>Elliptochloris</taxon>
    </lineage>
</organism>
<keyword evidence="1" id="KW-1133">Transmembrane helix</keyword>